<accession>A0A835YV54</accession>
<dbReference type="AlphaFoldDB" id="A0A835YV54"/>
<feature type="signal peptide" evidence="1">
    <location>
        <begin position="1"/>
        <end position="19"/>
    </location>
</feature>
<dbReference type="Proteomes" id="UP000664859">
    <property type="component" value="Unassembled WGS sequence"/>
</dbReference>
<dbReference type="EMBL" id="JAFCMP010000528">
    <property type="protein sequence ID" value="KAG5177153.1"/>
    <property type="molecule type" value="Genomic_DNA"/>
</dbReference>
<name>A0A835YV54_9STRA</name>
<dbReference type="OrthoDB" id="5982at2759"/>
<keyword evidence="1" id="KW-0732">Signal</keyword>
<evidence type="ECO:0000313" key="2">
    <source>
        <dbReference type="EMBL" id="KAG5177153.1"/>
    </source>
</evidence>
<protein>
    <submittedName>
        <fullName evidence="2">Uncharacterized protein</fullName>
    </submittedName>
</protein>
<organism evidence="2 3">
    <name type="scientific">Tribonema minus</name>
    <dbReference type="NCBI Taxonomy" id="303371"/>
    <lineage>
        <taxon>Eukaryota</taxon>
        <taxon>Sar</taxon>
        <taxon>Stramenopiles</taxon>
        <taxon>Ochrophyta</taxon>
        <taxon>PX clade</taxon>
        <taxon>Xanthophyceae</taxon>
        <taxon>Tribonematales</taxon>
        <taxon>Tribonemataceae</taxon>
        <taxon>Tribonema</taxon>
    </lineage>
</organism>
<comment type="caution">
    <text evidence="2">The sequence shown here is derived from an EMBL/GenBank/DDBJ whole genome shotgun (WGS) entry which is preliminary data.</text>
</comment>
<feature type="chain" id="PRO_5032883406" evidence="1">
    <location>
        <begin position="20"/>
        <end position="175"/>
    </location>
</feature>
<keyword evidence="3" id="KW-1185">Reference proteome</keyword>
<sequence>MRTGLGLALLTVAANVCPACSFQAWTRSGVGRAAVASSAKCRTRALLMSEAPASEAPAVPAAPASLDVKIAGMQETAGGFISHLEVHIFRTVTTHKIIIAKANLQDLSERTGKPVDVEQVLKHIVEFMVDKKMPLDNTEGMIDAGVFPVNYFTAGQLAQFHPELWDKLAETLASD</sequence>
<evidence type="ECO:0000256" key="1">
    <source>
        <dbReference type="SAM" id="SignalP"/>
    </source>
</evidence>
<proteinExistence type="predicted"/>
<evidence type="ECO:0000313" key="3">
    <source>
        <dbReference type="Proteomes" id="UP000664859"/>
    </source>
</evidence>
<gene>
    <name evidence="2" type="ORF">JKP88DRAFT_350782</name>
</gene>
<reference evidence="2" key="1">
    <citation type="submission" date="2021-02" db="EMBL/GenBank/DDBJ databases">
        <title>First Annotated Genome of the Yellow-green Alga Tribonema minus.</title>
        <authorList>
            <person name="Mahan K.M."/>
        </authorList>
    </citation>
    <scope>NUCLEOTIDE SEQUENCE</scope>
    <source>
        <strain evidence="2">UTEX B ZZ1240</strain>
    </source>
</reference>